<dbReference type="Proteomes" id="UP000191040">
    <property type="component" value="Chromosome I"/>
</dbReference>
<evidence type="ECO:0000313" key="2">
    <source>
        <dbReference type="EMBL" id="SKB08711.1"/>
    </source>
</evidence>
<dbReference type="EMBL" id="LT796768">
    <property type="protein sequence ID" value="SKB08711.1"/>
    <property type="molecule type" value="Genomic_DNA"/>
</dbReference>
<accession>A0A1T4Z570</accession>
<dbReference type="SUPFAM" id="SSF53383">
    <property type="entry name" value="PLP-dependent transferases"/>
    <property type="match status" value="1"/>
</dbReference>
<dbReference type="RefSeq" id="WP_078700280.1">
    <property type="nucleotide sequence ID" value="NZ_LT796768.1"/>
</dbReference>
<dbReference type="Gene3D" id="3.40.640.10">
    <property type="entry name" value="Type I PLP-dependent aspartate aminotransferase-like (Major domain)"/>
    <property type="match status" value="1"/>
</dbReference>
<dbReference type="InterPro" id="IPR000192">
    <property type="entry name" value="Aminotrans_V_dom"/>
</dbReference>
<feature type="domain" description="Aminotransferase class V" evidence="1">
    <location>
        <begin position="15"/>
        <end position="288"/>
    </location>
</feature>
<protein>
    <submittedName>
        <fullName evidence="2">Selenocysteine lyase/Cysteine desulfurase</fullName>
    </submittedName>
</protein>
<dbReference type="STRING" id="1736691.SAMN06295964_2294"/>
<reference evidence="3" key="1">
    <citation type="submission" date="2017-02" db="EMBL/GenBank/DDBJ databases">
        <authorList>
            <person name="Varghese N."/>
            <person name="Submissions S."/>
        </authorList>
    </citation>
    <scope>NUCLEOTIDE SEQUENCE [LARGE SCALE GENOMIC DNA]</scope>
    <source>
        <strain evidence="3">9H-4</strain>
    </source>
</reference>
<keyword evidence="2" id="KW-0456">Lyase</keyword>
<sequence length="343" mass="36161">MREAFGATFIGPEGYLNTPAYGLPPQSTVDALERVHRGWAAGTVTGPDFDDEIATARASFARIAGVPAASVTMGSSVAALLGPVASALPDGARVLVPEGEFTSVSFPFAAHHARGVSVTEAPLERLPELARDHDAVAVSTVQSADGARVDLAALRAATEGTETVVILDATQQLGWLRLDVGWADVVASSTYKWLLGPTGIAWASYADRLADRLVPHHANRYAGGDPWRTTYGLPLRLATDARRFDISPSWFPVAGAAASLAWLATLDLDAVTAHCLGLAGRAREALDLPPSDSATISIPTEHAASRLQDAGLRASVRQGAARIGFHLYNDEDDLDRVVEALRA</sequence>
<dbReference type="Pfam" id="PF00266">
    <property type="entry name" value="Aminotran_5"/>
    <property type="match status" value="1"/>
</dbReference>
<evidence type="ECO:0000259" key="1">
    <source>
        <dbReference type="Pfam" id="PF00266"/>
    </source>
</evidence>
<dbReference type="OrthoDB" id="250246at2"/>
<dbReference type="PANTHER" id="PTHR43586:SF21">
    <property type="entry name" value="PYRIDOXAL PHOSPHATE (PLP)-DEPENDENT ASPARTATE AMINOTRANSFERASE SUPERFAMILY"/>
    <property type="match status" value="1"/>
</dbReference>
<dbReference type="Gene3D" id="3.90.1150.10">
    <property type="entry name" value="Aspartate Aminotransferase, domain 1"/>
    <property type="match status" value="1"/>
</dbReference>
<dbReference type="InterPro" id="IPR015424">
    <property type="entry name" value="PyrdxlP-dep_Trfase"/>
</dbReference>
<dbReference type="PANTHER" id="PTHR43586">
    <property type="entry name" value="CYSTEINE DESULFURASE"/>
    <property type="match status" value="1"/>
</dbReference>
<organism evidence="2 3">
    <name type="scientific">Aeromicrobium choanae</name>
    <dbReference type="NCBI Taxonomy" id="1736691"/>
    <lineage>
        <taxon>Bacteria</taxon>
        <taxon>Bacillati</taxon>
        <taxon>Actinomycetota</taxon>
        <taxon>Actinomycetes</taxon>
        <taxon>Propionibacteriales</taxon>
        <taxon>Nocardioidaceae</taxon>
        <taxon>Aeromicrobium</taxon>
    </lineage>
</organism>
<gene>
    <name evidence="2" type="ORF">SAMN06295964_2294</name>
</gene>
<dbReference type="GO" id="GO:0016829">
    <property type="term" value="F:lyase activity"/>
    <property type="evidence" value="ECO:0007669"/>
    <property type="project" value="UniProtKB-KW"/>
</dbReference>
<dbReference type="AlphaFoldDB" id="A0A1T4Z570"/>
<name>A0A1T4Z570_9ACTN</name>
<keyword evidence="3" id="KW-1185">Reference proteome</keyword>
<dbReference type="InterPro" id="IPR015421">
    <property type="entry name" value="PyrdxlP-dep_Trfase_major"/>
</dbReference>
<evidence type="ECO:0000313" key="3">
    <source>
        <dbReference type="Proteomes" id="UP000191040"/>
    </source>
</evidence>
<dbReference type="InterPro" id="IPR015422">
    <property type="entry name" value="PyrdxlP-dep_Trfase_small"/>
</dbReference>
<proteinExistence type="predicted"/>